<dbReference type="EMBL" id="KE145371">
    <property type="protein sequence ID" value="EPE25445.1"/>
    <property type="molecule type" value="Genomic_DNA"/>
</dbReference>
<keyword evidence="2" id="KW-1133">Transmembrane helix</keyword>
<protein>
    <recommendedName>
        <fullName evidence="5">Apple domain-containing protein</fullName>
    </recommendedName>
</protein>
<evidence type="ECO:0000256" key="1">
    <source>
        <dbReference type="SAM" id="MobiDB-lite"/>
    </source>
</evidence>
<gene>
    <name evidence="3" type="ORF">GLAREA_01357</name>
</gene>
<dbReference type="OMA" id="CMHACAM"/>
<name>S3CHW7_GLAL2</name>
<dbReference type="Proteomes" id="UP000016922">
    <property type="component" value="Unassembled WGS sequence"/>
</dbReference>
<keyword evidence="2" id="KW-0812">Transmembrane</keyword>
<evidence type="ECO:0008006" key="5">
    <source>
        <dbReference type="Google" id="ProtNLM"/>
    </source>
</evidence>
<dbReference type="eggNOG" id="ENOG502SXHQ">
    <property type="taxonomic scope" value="Eukaryota"/>
</dbReference>
<dbReference type="KEGG" id="glz:GLAREA_01357"/>
<dbReference type="OrthoDB" id="5358884at2759"/>
<proteinExistence type="predicted"/>
<accession>S3CHW7</accession>
<dbReference type="GeneID" id="19460415"/>
<keyword evidence="2" id="KW-0472">Membrane</keyword>
<feature type="region of interest" description="Disordered" evidence="1">
    <location>
        <begin position="34"/>
        <end position="62"/>
    </location>
</feature>
<feature type="transmembrane region" description="Helical" evidence="2">
    <location>
        <begin position="77"/>
        <end position="102"/>
    </location>
</feature>
<evidence type="ECO:0000313" key="4">
    <source>
        <dbReference type="Proteomes" id="UP000016922"/>
    </source>
</evidence>
<dbReference type="RefSeq" id="XP_008086764.1">
    <property type="nucleotide sequence ID" value="XM_008088573.1"/>
</dbReference>
<dbReference type="HOGENOM" id="CLU_970177_0_0_1"/>
<dbReference type="STRING" id="1116229.S3CHW7"/>
<organism evidence="3 4">
    <name type="scientific">Glarea lozoyensis (strain ATCC 20868 / MF5171)</name>
    <dbReference type="NCBI Taxonomy" id="1116229"/>
    <lineage>
        <taxon>Eukaryota</taxon>
        <taxon>Fungi</taxon>
        <taxon>Dikarya</taxon>
        <taxon>Ascomycota</taxon>
        <taxon>Pezizomycotina</taxon>
        <taxon>Leotiomycetes</taxon>
        <taxon>Helotiales</taxon>
        <taxon>Helotiaceae</taxon>
        <taxon>Glarea</taxon>
    </lineage>
</organism>
<reference evidence="3 4" key="1">
    <citation type="journal article" date="2013" name="BMC Genomics">
        <title>Genomics-driven discovery of the pneumocandin biosynthetic gene cluster in the fungus Glarea lozoyensis.</title>
        <authorList>
            <person name="Chen L."/>
            <person name="Yue Q."/>
            <person name="Zhang X."/>
            <person name="Xiang M."/>
            <person name="Wang C."/>
            <person name="Li S."/>
            <person name="Che Y."/>
            <person name="Ortiz-Lopez F.J."/>
            <person name="Bills G.F."/>
            <person name="Liu X."/>
            <person name="An Z."/>
        </authorList>
    </citation>
    <scope>NUCLEOTIDE SEQUENCE [LARGE SCALE GENOMIC DNA]</scope>
    <source>
        <strain evidence="4">ATCC 20868 / MF5171</strain>
    </source>
</reference>
<dbReference type="AlphaFoldDB" id="S3CHW7"/>
<evidence type="ECO:0000313" key="3">
    <source>
        <dbReference type="EMBL" id="EPE25445.1"/>
    </source>
</evidence>
<evidence type="ECO:0000256" key="2">
    <source>
        <dbReference type="SAM" id="Phobius"/>
    </source>
</evidence>
<sequence>MSLPSPEAVQPGLEVVSNKSAGLEVVNKPPVYGNYSPMPQSPHQKGAYTASASPTGNGDYKDEKPERTILGMRGATFCLFLALIFVIVAAGVGGGVGGTLAVNNARKNAVASALPVTITQTISPTSCPAPSPTSVDLATATDAFVAPTPIRVALDCKTLSGTTQFVTVDSKQYLFALTCGQDFGPVDGKTSDILATTTYSLMDCFRSCAYYNANNANGCKAVAFTATLRDSITSHDGNCWLKNSTGNLNRNADANNQAVAVFTSVTQ</sequence>
<keyword evidence="4" id="KW-1185">Reference proteome</keyword>